<reference evidence="2" key="2">
    <citation type="submission" date="2015-06" db="UniProtKB">
        <authorList>
            <consortium name="EnsemblPlants"/>
        </authorList>
    </citation>
    <scope>IDENTIFICATION</scope>
    <source>
        <strain evidence="2">DM1-3 516 R44</strain>
    </source>
</reference>
<keyword evidence="3" id="KW-1185">Reference proteome</keyword>
<feature type="region of interest" description="Disordered" evidence="1">
    <location>
        <begin position="1"/>
        <end position="29"/>
    </location>
</feature>
<evidence type="ECO:0000313" key="2">
    <source>
        <dbReference type="EnsemblPlants" id="PGSC0003DMT400084750"/>
    </source>
</evidence>
<proteinExistence type="predicted"/>
<reference evidence="3" key="1">
    <citation type="journal article" date="2011" name="Nature">
        <title>Genome sequence and analysis of the tuber crop potato.</title>
        <authorList>
            <consortium name="The Potato Genome Sequencing Consortium"/>
        </authorList>
    </citation>
    <scope>NUCLEOTIDE SEQUENCE [LARGE SCALE GENOMIC DNA]</scope>
    <source>
        <strain evidence="3">cv. DM1-3 516 R44</strain>
    </source>
</reference>
<dbReference type="EnsemblPlants" id="PGSC0003DMT400084750">
    <property type="protein sequence ID" value="PGSC0003DMT400084750"/>
    <property type="gene ID" value="PGSC0003DMG400034321"/>
</dbReference>
<feature type="compositionally biased region" description="Polar residues" evidence="1">
    <location>
        <begin position="1"/>
        <end position="18"/>
    </location>
</feature>
<sequence length="133" mass="15801">MAEQEQIQVIPSGSSQRAKGQCRRAHRRRKSFRVRENIWIGVRRATQNLLRNQRAIRRKKEKDLKEFMSLKIDPLDSLLDLLTSFVMKFEDVNESVIQVTDREAYDVLYYSLPEYWKNELNETCIKIGDNEPL</sequence>
<dbReference type="AlphaFoldDB" id="M1D7Y8"/>
<name>M1D7Y8_SOLTU</name>
<dbReference type="Gramene" id="PGSC0003DMT400084750">
    <property type="protein sequence ID" value="PGSC0003DMT400084750"/>
    <property type="gene ID" value="PGSC0003DMG400034321"/>
</dbReference>
<protein>
    <submittedName>
        <fullName evidence="2">Uncharacterized protein</fullName>
    </submittedName>
</protein>
<dbReference type="HOGENOM" id="CLU_120219_0_0_1"/>
<dbReference type="InParanoid" id="M1D7Y8"/>
<dbReference type="PaxDb" id="4113-PGSC0003DMT400084750"/>
<dbReference type="Proteomes" id="UP000011115">
    <property type="component" value="Unassembled WGS sequence"/>
</dbReference>
<feature type="compositionally biased region" description="Basic residues" evidence="1">
    <location>
        <begin position="20"/>
        <end position="29"/>
    </location>
</feature>
<evidence type="ECO:0000256" key="1">
    <source>
        <dbReference type="SAM" id="MobiDB-lite"/>
    </source>
</evidence>
<organism evidence="2 3">
    <name type="scientific">Solanum tuberosum</name>
    <name type="common">Potato</name>
    <dbReference type="NCBI Taxonomy" id="4113"/>
    <lineage>
        <taxon>Eukaryota</taxon>
        <taxon>Viridiplantae</taxon>
        <taxon>Streptophyta</taxon>
        <taxon>Embryophyta</taxon>
        <taxon>Tracheophyta</taxon>
        <taxon>Spermatophyta</taxon>
        <taxon>Magnoliopsida</taxon>
        <taxon>eudicotyledons</taxon>
        <taxon>Gunneridae</taxon>
        <taxon>Pentapetalae</taxon>
        <taxon>asterids</taxon>
        <taxon>lamiids</taxon>
        <taxon>Solanales</taxon>
        <taxon>Solanaceae</taxon>
        <taxon>Solanoideae</taxon>
        <taxon>Solaneae</taxon>
        <taxon>Solanum</taxon>
    </lineage>
</organism>
<accession>M1D7Y8</accession>
<evidence type="ECO:0000313" key="3">
    <source>
        <dbReference type="Proteomes" id="UP000011115"/>
    </source>
</evidence>